<proteinExistence type="predicted"/>
<protein>
    <recommendedName>
        <fullName evidence="2">TgtA5 cluster protein 2</fullName>
    </recommendedName>
</protein>
<evidence type="ECO:0000313" key="1">
    <source>
        <dbReference type="EMBL" id="ECG4922555.1"/>
    </source>
</evidence>
<dbReference type="Proteomes" id="UP000839561">
    <property type="component" value="Unassembled WGS sequence"/>
</dbReference>
<name>A0A5I4ZUG0_SALET</name>
<reference evidence="1" key="1">
    <citation type="submission" date="2019-03" db="EMBL/GenBank/DDBJ databases">
        <authorList>
            <person name="Ashton P.M."/>
            <person name="Dallman T."/>
            <person name="Nair S."/>
            <person name="De Pinna E."/>
            <person name="Peters T."/>
            <person name="Grant K."/>
        </authorList>
    </citation>
    <scope>NUCLEOTIDE SEQUENCE [LARGE SCALE GENOMIC DNA]</scope>
    <source>
        <strain evidence="1">313260</strain>
    </source>
</reference>
<sequence>MKNPLYTHLITSCSKGKNQLTPESPALCISEGESHTSVLSRWLEQTQSSRNRTALRAIDTYRGTHWSIAKEIQCSTPNVELWVISAGMGFLHSSDMVIPYEATFHQIPFSHAAWWQSLNESFSIDRRASSISNLMHSNPMDDYVIAGSPVYIKAVELDVQKGLSALQNPGKQLTVITSKTYSGFLEPYLIRSHAGMLGELKSNMVCLNIKLAQSLIAARMNSKNVETTAHFTGLFPATN</sequence>
<organism evidence="1">
    <name type="scientific">Salmonella enterica subsp. enterica serovar Vitkin</name>
    <dbReference type="NCBI Taxonomy" id="2565162"/>
    <lineage>
        <taxon>Bacteria</taxon>
        <taxon>Pseudomonadati</taxon>
        <taxon>Pseudomonadota</taxon>
        <taxon>Gammaproteobacteria</taxon>
        <taxon>Enterobacterales</taxon>
        <taxon>Enterobacteriaceae</taxon>
        <taxon>Salmonella</taxon>
    </lineage>
</organism>
<evidence type="ECO:0008006" key="2">
    <source>
        <dbReference type="Google" id="ProtNLM"/>
    </source>
</evidence>
<dbReference type="EMBL" id="AAIONP010000021">
    <property type="protein sequence ID" value="ECG4922555.1"/>
    <property type="molecule type" value="Genomic_DNA"/>
</dbReference>
<comment type="caution">
    <text evidence="1">The sequence shown here is derived from an EMBL/GenBank/DDBJ whole genome shotgun (WGS) entry which is preliminary data.</text>
</comment>
<gene>
    <name evidence="1" type="ORF">E0T03_21715</name>
</gene>
<accession>A0A5I4ZUG0</accession>
<dbReference type="AlphaFoldDB" id="A0A5I4ZUG0"/>